<reference evidence="1 2" key="1">
    <citation type="journal article" date="2015" name="PLoS ONE">
        <title>Genome Sequence of Bacillus endophyticus and Analysis of Its Companion Mechanism in the Ketogulonigenium vulgare-Bacillus Strain Consortium.</title>
        <authorList>
            <person name="Jia N."/>
            <person name="Du J."/>
            <person name="Ding M.Z."/>
            <person name="Gao F."/>
            <person name="Yuan Y.J."/>
        </authorList>
    </citation>
    <scope>NUCLEOTIDE SEQUENCE [LARGE SCALE GENOMIC DNA]</scope>
    <source>
        <strain evidence="1 2">Hbe603</strain>
    </source>
</reference>
<gene>
    <name evidence="1" type="ORF">BEH_07390</name>
</gene>
<dbReference type="Proteomes" id="UP000036202">
    <property type="component" value="Chromosome"/>
</dbReference>
<dbReference type="EMBL" id="CP011974">
    <property type="protein sequence ID" value="AKO91938.1"/>
    <property type="molecule type" value="Genomic_DNA"/>
</dbReference>
<protein>
    <submittedName>
        <fullName evidence="1">Uncharacterized protein</fullName>
    </submittedName>
</protein>
<reference evidence="2" key="2">
    <citation type="submission" date="2015-06" db="EMBL/GenBank/DDBJ databases">
        <title>Genome Sequence of Bacillus endophyticus and Analysis of its Companion Mechanism in the Ketogulonigenium vulgare-Bacillus strain Consortium.</title>
        <authorList>
            <person name="Jia N."/>
            <person name="Du J."/>
            <person name="Ding M.-Z."/>
            <person name="Gao F."/>
            <person name="Yuan Y.-J."/>
        </authorList>
    </citation>
    <scope>NUCLEOTIDE SEQUENCE [LARGE SCALE GENOMIC DNA]</scope>
    <source>
        <strain evidence="2">Hbe603</strain>
    </source>
</reference>
<sequence>MIPNKIKIVSNCPHTGQDGLLPEVIGKVFSVAYYEPHTKEASVYSEAYKGVISLNEKEYEIVSRYVVEYNSK</sequence>
<evidence type="ECO:0000313" key="2">
    <source>
        <dbReference type="Proteomes" id="UP000036202"/>
    </source>
</evidence>
<dbReference type="KEGG" id="beo:BEH_07390"/>
<organism evidence="1 2">
    <name type="scientific">Priestia filamentosa</name>
    <dbReference type="NCBI Taxonomy" id="1402861"/>
    <lineage>
        <taxon>Bacteria</taxon>
        <taxon>Bacillati</taxon>
        <taxon>Bacillota</taxon>
        <taxon>Bacilli</taxon>
        <taxon>Bacillales</taxon>
        <taxon>Bacillaceae</taxon>
        <taxon>Priestia</taxon>
    </lineage>
</organism>
<name>A0A0H4KUG1_9BACI</name>
<keyword evidence="2" id="KW-1185">Reference proteome</keyword>
<dbReference type="PATRIC" id="fig|135735.6.peg.1494"/>
<dbReference type="RefSeq" id="WP_046216898.1">
    <property type="nucleotide sequence ID" value="NZ_CP011974.1"/>
</dbReference>
<dbReference type="AlphaFoldDB" id="A0A0H4KUG1"/>
<accession>A0A0H4KUG1</accession>
<evidence type="ECO:0000313" key="1">
    <source>
        <dbReference type="EMBL" id="AKO91938.1"/>
    </source>
</evidence>
<proteinExistence type="predicted"/>